<dbReference type="EMBL" id="CP106738">
    <property type="protein sequence ID" value="UXX85047.1"/>
    <property type="molecule type" value="Genomic_DNA"/>
</dbReference>
<keyword evidence="2" id="KW-1185">Reference proteome</keyword>
<evidence type="ECO:0000313" key="2">
    <source>
        <dbReference type="Proteomes" id="UP001064087"/>
    </source>
</evidence>
<sequence>MGTIKKVFAILALVGGLGMAALLLPGKIVDFENNLPDAYAYVTSIVYSSEAWAGTFDKYPEGLADMASLGISTNVDAALELEVVEGNRLDGRIWWQGSCAFNGLYSGLLLDGYIKLGGSSAEVVIREIVGGHSEEIAHGLLNIDGIMIRFSEFPVSLGLNESAIAKNPEPVRLEDWPNLYCG</sequence>
<reference evidence="1" key="1">
    <citation type="submission" date="2022-10" db="EMBL/GenBank/DDBJ databases">
        <title>Roseovarius pelagicus sp. nov., isolated from Arctic seawater.</title>
        <authorList>
            <person name="Hong Y.W."/>
            <person name="Hwang C.Y."/>
        </authorList>
    </citation>
    <scope>NUCLEOTIDE SEQUENCE</scope>
    <source>
        <strain evidence="1">HL-MP18</strain>
    </source>
</reference>
<dbReference type="Proteomes" id="UP001064087">
    <property type="component" value="Chromosome"/>
</dbReference>
<name>A0ABY6DFX7_9RHOB</name>
<dbReference type="RefSeq" id="WP_165195706.1">
    <property type="nucleotide sequence ID" value="NZ_CP106738.1"/>
</dbReference>
<accession>A0ABY6DFX7</accession>
<protein>
    <submittedName>
        <fullName evidence="1">Uncharacterized protein</fullName>
    </submittedName>
</protein>
<gene>
    <name evidence="1" type="ORF">N7U68_10565</name>
</gene>
<evidence type="ECO:0000313" key="1">
    <source>
        <dbReference type="EMBL" id="UXX85047.1"/>
    </source>
</evidence>
<proteinExistence type="predicted"/>
<organism evidence="1 2">
    <name type="scientific">Roseovarius pelagicus</name>
    <dbReference type="NCBI Taxonomy" id="2980108"/>
    <lineage>
        <taxon>Bacteria</taxon>
        <taxon>Pseudomonadati</taxon>
        <taxon>Pseudomonadota</taxon>
        <taxon>Alphaproteobacteria</taxon>
        <taxon>Rhodobacterales</taxon>
        <taxon>Roseobacteraceae</taxon>
        <taxon>Roseovarius</taxon>
    </lineage>
</organism>